<comment type="caution">
    <text evidence="1">The sequence shown here is derived from an EMBL/GenBank/DDBJ whole genome shotgun (WGS) entry which is preliminary data.</text>
</comment>
<accession>A0A942U3X6</accession>
<dbReference type="RefSeq" id="WP_213117295.1">
    <property type="nucleotide sequence ID" value="NZ_JAGYPF010000002.1"/>
</dbReference>
<dbReference type="EMBL" id="JAGYPF010000002">
    <property type="protein sequence ID" value="MBS4212765.1"/>
    <property type="molecule type" value="Genomic_DNA"/>
</dbReference>
<protein>
    <submittedName>
        <fullName evidence="1">Uncharacterized protein</fullName>
    </submittedName>
</protein>
<reference evidence="1" key="1">
    <citation type="submission" date="2021-05" db="EMBL/GenBank/DDBJ databases">
        <title>Novel Bacillus species.</title>
        <authorList>
            <person name="Liu G."/>
        </authorList>
    </citation>
    <scope>NUCLEOTIDE SEQUENCE</scope>
    <source>
        <strain evidence="1">FJAT-49825</strain>
    </source>
</reference>
<keyword evidence="2" id="KW-1185">Reference proteome</keyword>
<sequence>MDNPKFWSHSGKDLNDDYRKKILQLEKEVSFGLWVQVLGQIIELKGLSELYYLEKDSNKIGEQQILTGVWTRTIGQILEAISVSKQIGETDLEKLIQDQKVAITGDLLVSIGSAIEVIGGINVLEEETVSPPGIVP</sequence>
<evidence type="ECO:0000313" key="1">
    <source>
        <dbReference type="EMBL" id="MBS4212765.1"/>
    </source>
</evidence>
<evidence type="ECO:0000313" key="2">
    <source>
        <dbReference type="Proteomes" id="UP000679749"/>
    </source>
</evidence>
<dbReference type="AlphaFoldDB" id="A0A942U3X6"/>
<proteinExistence type="predicted"/>
<organism evidence="1 2">
    <name type="scientific">Neobacillus rhizophilus</name>
    <dbReference type="NCBI Taxonomy" id="2833579"/>
    <lineage>
        <taxon>Bacteria</taxon>
        <taxon>Bacillati</taxon>
        <taxon>Bacillota</taxon>
        <taxon>Bacilli</taxon>
        <taxon>Bacillales</taxon>
        <taxon>Bacillaceae</taxon>
        <taxon>Neobacillus</taxon>
    </lineage>
</organism>
<dbReference type="Proteomes" id="UP000679749">
    <property type="component" value="Unassembled WGS sequence"/>
</dbReference>
<gene>
    <name evidence="1" type="ORF">KHA99_09945</name>
</gene>
<name>A0A942U3X6_9BACI</name>